<proteinExistence type="predicted"/>
<feature type="transmembrane region" description="Helical" evidence="2">
    <location>
        <begin position="293"/>
        <end position="315"/>
    </location>
</feature>
<feature type="region of interest" description="Disordered" evidence="1">
    <location>
        <begin position="1"/>
        <end position="40"/>
    </location>
</feature>
<dbReference type="RefSeq" id="WP_064627585.1">
    <property type="nucleotide sequence ID" value="NZ_LQYE01000001.1"/>
</dbReference>
<dbReference type="GO" id="GO:0005548">
    <property type="term" value="F:phospholipid transporter activity"/>
    <property type="evidence" value="ECO:0007669"/>
    <property type="project" value="TreeGrafter"/>
</dbReference>
<reference evidence="3 4" key="1">
    <citation type="submission" date="2016-01" db="EMBL/GenBank/DDBJ databases">
        <title>Mycobacterium immunogenum strain CD11_6 genome sequencing and assembly.</title>
        <authorList>
            <person name="Kaur G."/>
            <person name="Nair G.R."/>
            <person name="Mayilraj S."/>
        </authorList>
    </citation>
    <scope>NUCLEOTIDE SEQUENCE [LARGE SCALE GENOMIC DNA]</scope>
    <source>
        <strain evidence="3 4">CD11-6</strain>
    </source>
</reference>
<evidence type="ECO:0000313" key="4">
    <source>
        <dbReference type="Proteomes" id="UP000186919"/>
    </source>
</evidence>
<dbReference type="PANTHER" id="PTHR30188">
    <property type="entry name" value="ABC TRANSPORTER PERMEASE PROTEIN-RELATED"/>
    <property type="match status" value="1"/>
</dbReference>
<evidence type="ECO:0000313" key="3">
    <source>
        <dbReference type="EMBL" id="OAT70395.1"/>
    </source>
</evidence>
<feature type="transmembrane region" description="Helical" evidence="2">
    <location>
        <begin position="203"/>
        <end position="228"/>
    </location>
</feature>
<dbReference type="GO" id="GO:0043190">
    <property type="term" value="C:ATP-binding cassette (ABC) transporter complex"/>
    <property type="evidence" value="ECO:0007669"/>
    <property type="project" value="InterPro"/>
</dbReference>
<keyword evidence="2" id="KW-1133">Transmembrane helix</keyword>
<name>A0A179VHD2_9MYCO</name>
<keyword evidence="2" id="KW-0472">Membrane</keyword>
<organism evidence="3 4">
    <name type="scientific">Mycobacteroides immunogenum</name>
    <dbReference type="NCBI Taxonomy" id="83262"/>
    <lineage>
        <taxon>Bacteria</taxon>
        <taxon>Bacillati</taxon>
        <taxon>Actinomycetota</taxon>
        <taxon>Actinomycetes</taxon>
        <taxon>Mycobacteriales</taxon>
        <taxon>Mycobacteriaceae</taxon>
        <taxon>Mycobacteroides</taxon>
    </lineage>
</organism>
<keyword evidence="2" id="KW-0812">Transmembrane</keyword>
<accession>A0A179VHD2</accession>
<dbReference type="PANTHER" id="PTHR30188:SF4">
    <property type="entry name" value="PROTEIN TRIGALACTOSYLDIACYLGLYCEROL 1, CHLOROPLASTIC"/>
    <property type="match status" value="1"/>
</dbReference>
<dbReference type="Proteomes" id="UP000186919">
    <property type="component" value="Unassembled WGS sequence"/>
</dbReference>
<evidence type="ECO:0000256" key="2">
    <source>
        <dbReference type="SAM" id="Phobius"/>
    </source>
</evidence>
<feature type="transmembrane region" description="Helical" evidence="2">
    <location>
        <begin position="248"/>
        <end position="272"/>
    </location>
</feature>
<protein>
    <submittedName>
        <fullName evidence="3">ABC transporter permease</fullName>
    </submittedName>
</protein>
<dbReference type="EMBL" id="LQYE01000001">
    <property type="protein sequence ID" value="OAT70395.1"/>
    <property type="molecule type" value="Genomic_DNA"/>
</dbReference>
<dbReference type="InterPro" id="IPR030802">
    <property type="entry name" value="Permease_MalE"/>
</dbReference>
<feature type="transmembrane region" description="Helical" evidence="2">
    <location>
        <begin position="104"/>
        <end position="127"/>
    </location>
</feature>
<dbReference type="AlphaFoldDB" id="A0A179VHD2"/>
<dbReference type="Pfam" id="PF02405">
    <property type="entry name" value="MlaE"/>
    <property type="match status" value="1"/>
</dbReference>
<comment type="caution">
    <text evidence="3">The sequence shown here is derived from an EMBL/GenBank/DDBJ whole genome shotgun (WGS) entry which is preliminary data.</text>
</comment>
<gene>
    <name evidence="3" type="ORF">AWB85_03335</name>
</gene>
<sequence>MSHVAADACAEPAVEDWSGLPDVESDSKSPGGGTADPAPGAFTQLLNRAPRLLRRPFEYTASQTDSMLKTLGRYVDLVVQSFAFLVSDIVRLRHPWQDTVIQSWFILTVTVVPAILVSIPFGVIVAVQAGSIISQVGASSISGAAGGLGVIQQGAPIVAALLLGGAAGSAVATDLGARSIREEVDAMRVMGVNPVQRLVTPRLAAILFVSPLLCVFIIFVGIFAGYLVNVGFQGGTPGSYLSSFAAFANVNDVTVAVLKTWLFGVVVILVACQRGLEAKGGARGVADAVNATVVIGVVTVMVLNTVITQIVAMFMPSKVG</sequence>
<evidence type="ECO:0000256" key="1">
    <source>
        <dbReference type="SAM" id="MobiDB-lite"/>
    </source>
</evidence>